<gene>
    <name evidence="3" type="ORF">BQ4739_LOCUS14767</name>
</gene>
<organism evidence="3 4">
    <name type="scientific">Tetradesmus obliquus</name>
    <name type="common">Green alga</name>
    <name type="synonym">Acutodesmus obliquus</name>
    <dbReference type="NCBI Taxonomy" id="3088"/>
    <lineage>
        <taxon>Eukaryota</taxon>
        <taxon>Viridiplantae</taxon>
        <taxon>Chlorophyta</taxon>
        <taxon>core chlorophytes</taxon>
        <taxon>Chlorophyceae</taxon>
        <taxon>CS clade</taxon>
        <taxon>Sphaeropleales</taxon>
        <taxon>Scenedesmaceae</taxon>
        <taxon>Tetradesmus</taxon>
    </lineage>
</organism>
<dbReference type="STRING" id="3088.A0A383WBN7"/>
<dbReference type="PANTHER" id="PTHR10067:SF17">
    <property type="entry name" value="PHOSPHATIDYLSERINE DECARBOXYLASE PROENZYME 2"/>
    <property type="match status" value="1"/>
</dbReference>
<protein>
    <recommendedName>
        <fullName evidence="5">Phosphatidylserine decarboxylase</fullName>
    </recommendedName>
</protein>
<sequence>MGAILARLSSRLATPGLIDRRSGQYTLESCPFPDALRLTLLYKTWIGRLLLSLPLTWWILSWQHHRVARYANSPKSKKAIPSFIKTYAIDVSAAEHPVESYPTLQAFFARRLKPGMRPLAAPDNDAVAVHPADSRCVVYDSVDAAHRFWIKGQHFSVAKLLGPGYDVRDHWRHAAIAINRLSPSDIHRLHASVSGTVVKIARRGTRFMASEFAAVHSRMDIMVDNDRLVMEFDSKEFGTVVQVMIGASEVGNVMPLVKEGQHVKKGDEVAVFAYGGSIMTTLFGGGAIKFDEDLEAYSRAGRETLVTFASSLGRATGRPHAHAPAGQM</sequence>
<evidence type="ECO:0000256" key="2">
    <source>
        <dbReference type="ARBA" id="ARBA00023239"/>
    </source>
</evidence>
<dbReference type="Pfam" id="PF02666">
    <property type="entry name" value="PS_Dcarbxylase"/>
    <property type="match status" value="1"/>
</dbReference>
<keyword evidence="4" id="KW-1185">Reference proteome</keyword>
<reference evidence="3 4" key="1">
    <citation type="submission" date="2016-10" db="EMBL/GenBank/DDBJ databases">
        <authorList>
            <person name="Cai Z."/>
        </authorList>
    </citation>
    <scope>NUCLEOTIDE SEQUENCE [LARGE SCALE GENOMIC DNA]</scope>
</reference>
<evidence type="ECO:0000313" key="4">
    <source>
        <dbReference type="Proteomes" id="UP000256970"/>
    </source>
</evidence>
<keyword evidence="2" id="KW-0456">Lyase</keyword>
<proteinExistence type="predicted"/>
<evidence type="ECO:0000313" key="3">
    <source>
        <dbReference type="EMBL" id="SZX74499.1"/>
    </source>
</evidence>
<dbReference type="InterPro" id="IPR003817">
    <property type="entry name" value="PS_Dcarbxylase"/>
</dbReference>
<dbReference type="EMBL" id="FNXT01001215">
    <property type="protein sequence ID" value="SZX74499.1"/>
    <property type="molecule type" value="Genomic_DNA"/>
</dbReference>
<evidence type="ECO:0000256" key="1">
    <source>
        <dbReference type="ARBA" id="ARBA00022793"/>
    </source>
</evidence>
<keyword evidence="1" id="KW-0210">Decarboxylase</keyword>
<evidence type="ECO:0008006" key="5">
    <source>
        <dbReference type="Google" id="ProtNLM"/>
    </source>
</evidence>
<dbReference type="GO" id="GO:0008654">
    <property type="term" value="P:phospholipid biosynthetic process"/>
    <property type="evidence" value="ECO:0007669"/>
    <property type="project" value="InterPro"/>
</dbReference>
<name>A0A383WBN7_TETOB</name>
<dbReference type="Proteomes" id="UP000256970">
    <property type="component" value="Unassembled WGS sequence"/>
</dbReference>
<accession>A0A383WBN7</accession>
<dbReference type="GO" id="GO:0004609">
    <property type="term" value="F:phosphatidylserine decarboxylase activity"/>
    <property type="evidence" value="ECO:0007669"/>
    <property type="project" value="InterPro"/>
</dbReference>
<dbReference type="AlphaFoldDB" id="A0A383WBN7"/>
<dbReference type="PANTHER" id="PTHR10067">
    <property type="entry name" value="PHOSPHATIDYLSERINE DECARBOXYLASE"/>
    <property type="match status" value="1"/>
</dbReference>